<evidence type="ECO:0000256" key="4">
    <source>
        <dbReference type="ARBA" id="ARBA00023014"/>
    </source>
</evidence>
<keyword evidence="7" id="KW-1185">Reference proteome</keyword>
<protein>
    <recommendedName>
        <fullName evidence="5">Rieske domain-containing protein</fullName>
    </recommendedName>
</protein>
<gene>
    <name evidence="6" type="ORF">SNE40_003521</name>
</gene>
<proteinExistence type="predicted"/>
<name>A0AAN8KBF1_PATCE</name>
<dbReference type="Pfam" id="PF22543">
    <property type="entry name" value="Rieske_4"/>
    <property type="match status" value="1"/>
</dbReference>
<keyword evidence="3" id="KW-0408">Iron</keyword>
<evidence type="ECO:0000313" key="7">
    <source>
        <dbReference type="Proteomes" id="UP001347796"/>
    </source>
</evidence>
<dbReference type="InterPro" id="IPR054716">
    <property type="entry name" value="Sol_Rieske_ferrdox_dom"/>
</dbReference>
<dbReference type="Gene3D" id="2.102.10.10">
    <property type="entry name" value="Rieske [2Fe-2S] iron-sulphur domain"/>
    <property type="match status" value="1"/>
</dbReference>
<dbReference type="PANTHER" id="PTHR21496:SF25">
    <property type="entry name" value="RIESKE DOMAIN-CONTAINING PROTEIN"/>
    <property type="match status" value="1"/>
</dbReference>
<dbReference type="PANTHER" id="PTHR21496">
    <property type="entry name" value="FERREDOXIN-RELATED"/>
    <property type="match status" value="1"/>
</dbReference>
<dbReference type="PROSITE" id="PS51296">
    <property type="entry name" value="RIESKE"/>
    <property type="match status" value="1"/>
</dbReference>
<evidence type="ECO:0000313" key="6">
    <source>
        <dbReference type="EMBL" id="KAK6191953.1"/>
    </source>
</evidence>
<keyword evidence="2" id="KW-0479">Metal-binding</keyword>
<dbReference type="Proteomes" id="UP001347796">
    <property type="component" value="Unassembled WGS sequence"/>
</dbReference>
<comment type="caution">
    <text evidence="6">The sequence shown here is derived from an EMBL/GenBank/DDBJ whole genome shotgun (WGS) entry which is preliminary data.</text>
</comment>
<dbReference type="SUPFAM" id="SSF50022">
    <property type="entry name" value="ISP domain"/>
    <property type="match status" value="1"/>
</dbReference>
<sequence>MQDLLYLPVQNVLFNDLFDWTDVKQKCQQTTAVINTKGLKATSNKSGSLVECNEEQIALFRHGQKVYAVKEKCPHAGGPLHLGDIEELADGSLCVKCPWHSWKFDLESGEVKFPEGHAKMAVTYKVQVKDNGQILIGFEKFSEKYFQMDNDF</sequence>
<evidence type="ECO:0000256" key="3">
    <source>
        <dbReference type="ARBA" id="ARBA00023004"/>
    </source>
</evidence>
<reference evidence="6 7" key="1">
    <citation type="submission" date="2024-01" db="EMBL/GenBank/DDBJ databases">
        <title>The genome of the rayed Mediterranean limpet Patella caerulea (Linnaeus, 1758).</title>
        <authorList>
            <person name="Anh-Thu Weber A."/>
            <person name="Halstead-Nussloch G."/>
        </authorList>
    </citation>
    <scope>NUCLEOTIDE SEQUENCE [LARGE SCALE GENOMIC DNA]</scope>
    <source>
        <strain evidence="6">AATW-2023a</strain>
        <tissue evidence="6">Whole specimen</tissue>
    </source>
</reference>
<accession>A0AAN8KBF1</accession>
<dbReference type="InterPro" id="IPR036922">
    <property type="entry name" value="Rieske_2Fe-2S_sf"/>
</dbReference>
<evidence type="ECO:0000256" key="2">
    <source>
        <dbReference type="ARBA" id="ARBA00022723"/>
    </source>
</evidence>
<dbReference type="GO" id="GO:0046872">
    <property type="term" value="F:metal ion binding"/>
    <property type="evidence" value="ECO:0007669"/>
    <property type="project" value="UniProtKB-KW"/>
</dbReference>
<dbReference type="EMBL" id="JAZGQO010000002">
    <property type="protein sequence ID" value="KAK6191953.1"/>
    <property type="molecule type" value="Genomic_DNA"/>
</dbReference>
<keyword evidence="1" id="KW-0001">2Fe-2S</keyword>
<dbReference type="GO" id="GO:0051537">
    <property type="term" value="F:2 iron, 2 sulfur cluster binding"/>
    <property type="evidence" value="ECO:0007669"/>
    <property type="project" value="UniProtKB-KW"/>
</dbReference>
<keyword evidence="4" id="KW-0411">Iron-sulfur</keyword>
<dbReference type="AlphaFoldDB" id="A0AAN8KBF1"/>
<evidence type="ECO:0000259" key="5">
    <source>
        <dbReference type="PROSITE" id="PS51296"/>
    </source>
</evidence>
<evidence type="ECO:0000256" key="1">
    <source>
        <dbReference type="ARBA" id="ARBA00022714"/>
    </source>
</evidence>
<organism evidence="6 7">
    <name type="scientific">Patella caerulea</name>
    <name type="common">Rayed Mediterranean limpet</name>
    <dbReference type="NCBI Taxonomy" id="87958"/>
    <lineage>
        <taxon>Eukaryota</taxon>
        <taxon>Metazoa</taxon>
        <taxon>Spiralia</taxon>
        <taxon>Lophotrochozoa</taxon>
        <taxon>Mollusca</taxon>
        <taxon>Gastropoda</taxon>
        <taxon>Patellogastropoda</taxon>
        <taxon>Patelloidea</taxon>
        <taxon>Patellidae</taxon>
        <taxon>Patella</taxon>
    </lineage>
</organism>
<dbReference type="InterPro" id="IPR017941">
    <property type="entry name" value="Rieske_2Fe-2S"/>
</dbReference>
<feature type="domain" description="Rieske" evidence="5">
    <location>
        <begin position="36"/>
        <end position="135"/>
    </location>
</feature>